<accession>A0ABR3J774</accession>
<dbReference type="InterPro" id="IPR011990">
    <property type="entry name" value="TPR-like_helical_dom_sf"/>
</dbReference>
<feature type="repeat" description="PPR" evidence="5">
    <location>
        <begin position="539"/>
        <end position="573"/>
    </location>
</feature>
<dbReference type="EMBL" id="JASNQZ010000011">
    <property type="protein sequence ID" value="KAL0951345.1"/>
    <property type="molecule type" value="Genomic_DNA"/>
</dbReference>
<reference evidence="8" key="1">
    <citation type="submission" date="2024-06" db="EMBL/GenBank/DDBJ databases">
        <title>Multi-omics analyses provide insights into the biosynthesis of the anticancer antibiotic pleurotin in Hohenbuehelia grisea.</title>
        <authorList>
            <person name="Weaver J.A."/>
            <person name="Alberti F."/>
        </authorList>
    </citation>
    <scope>NUCLEOTIDE SEQUENCE [LARGE SCALE GENOMIC DNA]</scope>
    <source>
        <strain evidence="8">T-177</strain>
    </source>
</reference>
<dbReference type="NCBIfam" id="TIGR00756">
    <property type="entry name" value="PPR"/>
    <property type="match status" value="2"/>
</dbReference>
<feature type="repeat" description="PPR" evidence="5">
    <location>
        <begin position="504"/>
        <end position="538"/>
    </location>
</feature>
<feature type="repeat" description="PPR" evidence="5">
    <location>
        <begin position="469"/>
        <end position="503"/>
    </location>
</feature>
<feature type="repeat" description="PPR" evidence="5">
    <location>
        <begin position="391"/>
        <end position="425"/>
    </location>
</feature>
<comment type="similarity">
    <text evidence="1">Belongs to the CCM1 family.</text>
</comment>
<evidence type="ECO:0000256" key="6">
    <source>
        <dbReference type="SAM" id="MobiDB-lite"/>
    </source>
</evidence>
<evidence type="ECO:0000256" key="1">
    <source>
        <dbReference type="ARBA" id="ARBA00006192"/>
    </source>
</evidence>
<gene>
    <name evidence="7" type="ORF">HGRIS_008049</name>
</gene>
<evidence type="ECO:0008006" key="9">
    <source>
        <dbReference type="Google" id="ProtNLM"/>
    </source>
</evidence>
<comment type="caution">
    <text evidence="7">The sequence shown here is derived from an EMBL/GenBank/DDBJ whole genome shotgun (WGS) entry which is preliminary data.</text>
</comment>
<dbReference type="InterPro" id="IPR002885">
    <property type="entry name" value="PPR_rpt"/>
</dbReference>
<feature type="repeat" description="PPR" evidence="5">
    <location>
        <begin position="356"/>
        <end position="390"/>
    </location>
</feature>
<evidence type="ECO:0000256" key="5">
    <source>
        <dbReference type="PROSITE-ProRule" id="PRU00708"/>
    </source>
</evidence>
<keyword evidence="8" id="KW-1185">Reference proteome</keyword>
<dbReference type="Gene3D" id="1.25.40.10">
    <property type="entry name" value="Tetratricopeptide repeat domain"/>
    <property type="match status" value="3"/>
</dbReference>
<keyword evidence="2" id="KW-0677">Repeat</keyword>
<dbReference type="Proteomes" id="UP001556367">
    <property type="component" value="Unassembled WGS sequence"/>
</dbReference>
<evidence type="ECO:0000256" key="2">
    <source>
        <dbReference type="ARBA" id="ARBA00022737"/>
    </source>
</evidence>
<organism evidence="7 8">
    <name type="scientific">Hohenbuehelia grisea</name>
    <dbReference type="NCBI Taxonomy" id="104357"/>
    <lineage>
        <taxon>Eukaryota</taxon>
        <taxon>Fungi</taxon>
        <taxon>Dikarya</taxon>
        <taxon>Basidiomycota</taxon>
        <taxon>Agaricomycotina</taxon>
        <taxon>Agaricomycetes</taxon>
        <taxon>Agaricomycetidae</taxon>
        <taxon>Agaricales</taxon>
        <taxon>Pleurotineae</taxon>
        <taxon>Pleurotaceae</taxon>
        <taxon>Hohenbuehelia</taxon>
    </lineage>
</organism>
<proteinExistence type="inferred from homology"/>
<dbReference type="PROSITE" id="PS51375">
    <property type="entry name" value="PPR"/>
    <property type="match status" value="6"/>
</dbReference>
<feature type="repeat" description="PPR" evidence="5">
    <location>
        <begin position="692"/>
        <end position="726"/>
    </location>
</feature>
<comment type="function">
    <text evidence="3">Regulates mitochondrial small subunit maturation by controlling 15S rRNA 5'-end processing. Localizes to the 5' precursor of the 15S rRNA in a position that is subsequently occupied by mS47 in the mature yeast mtSSU. Uses structure and sequence-specific RNA recognition, binding to a single-stranded region of the precursor and specifically recognizing bases -6 to -1. The exchange of Ccm1 for mS47 is coupled to the irreversible removal of precursor rRNA that is accompanied by conformational changes of the mitoribosomal proteins uS5m and mS26. These conformational changes signal completion of 5'-end rRNA processing through protection of the mature 5'-end of the 15S rRNA and stabilization of mS47. The removal of the 5' precursor together with the dissociation of Ccm1 may be catalyzed by the 5'-3' exoribonuclease Pet127. Involved in the specific removal of group I introns in mitochondrial encoded transcripts.</text>
</comment>
<evidence type="ECO:0000313" key="7">
    <source>
        <dbReference type="EMBL" id="KAL0951345.1"/>
    </source>
</evidence>
<name>A0ABR3J774_9AGAR</name>
<dbReference type="Pfam" id="PF13812">
    <property type="entry name" value="PPR_3"/>
    <property type="match status" value="3"/>
</dbReference>
<dbReference type="PANTHER" id="PTHR47936:SF1">
    <property type="entry name" value="PENTATRICOPEPTIDE REPEAT-CONTAINING PROTEIN GUN1, CHLOROPLASTIC"/>
    <property type="match status" value="1"/>
</dbReference>
<comment type="subunit">
    <text evidence="4">Binds to mitochondrial small subunit 15S rRNA.</text>
</comment>
<sequence>MLPRVSGARILVLPDFLAPGLIRRSSGTPRGYSPKNPASKLPSRLTLPSVDFEQLKERITSFHGEGGSRQLGASNDVFNHTTLNIRDALQNKDVNALAEHWKYLQRNNLLRFLGPSQLGLISSLLKGFCPVEDPDVPWKEDNRNIVEEIALTIAVARQPDALIACLHAHIRRGDAAATLSLYQRFFELVKEQDVIDAEKKPEMETNDTESALGYDALASAPMTTVETTPYFPGRGAILLAAITAHALRDDFLGALDTCIATTYRLHPPAVEMFLRKILYDQELHNRVTSYADRLRVGVFVAHPIELSKRVNALTQMGAIRPLEKLYQAVINAVSGPDPFIAANESQRSTDKPVFLTETVWTSFLTAFLKLNRKDLATKLWDDMIALGLRPGVTTWTAYIDACNSAGLYEHAVTGWTMMLQSNVKPELLTYRALIGTYFNARRPDKAKQAFEAFEKEYMSEARIGDTANHVLLYNTVLHGLLTNGMSSEASELLHQMHEKGPPPDIVSYNTILRYWSREGDFKKLASIVGEMSAVGIQGDVFTYSTILSALLRTGRADAPDIVFNLMRKNGVTPNVAIYSAIMHHQLQQQNIESLRAAMSLLQKMELDPDAQPNEVTYTSFLAGLHRGSWLPQPIAEDWRQNIVGRMRRRKIVPNRVTYHILLKACLENPAPEGLQHALQHLEDMQKEKITPTSKTWYILLSGLLHRQDWAVADELVKNMYSTGFQPLGSLYELVGRIRRREVFASPRSRNHHW</sequence>
<evidence type="ECO:0000256" key="3">
    <source>
        <dbReference type="ARBA" id="ARBA00044493"/>
    </source>
</evidence>
<protein>
    <recommendedName>
        <fullName evidence="9">Pentatricopeptide repeat-containing protein</fullName>
    </recommendedName>
</protein>
<feature type="region of interest" description="Disordered" evidence="6">
    <location>
        <begin position="24"/>
        <end position="43"/>
    </location>
</feature>
<dbReference type="Pfam" id="PF13041">
    <property type="entry name" value="PPR_2"/>
    <property type="match status" value="1"/>
</dbReference>
<evidence type="ECO:0000313" key="8">
    <source>
        <dbReference type="Proteomes" id="UP001556367"/>
    </source>
</evidence>
<dbReference type="PANTHER" id="PTHR47936">
    <property type="entry name" value="PPR_LONG DOMAIN-CONTAINING PROTEIN"/>
    <property type="match status" value="1"/>
</dbReference>
<evidence type="ECO:0000256" key="4">
    <source>
        <dbReference type="ARBA" id="ARBA00044511"/>
    </source>
</evidence>